<dbReference type="InterPro" id="IPR006195">
    <property type="entry name" value="aa-tRNA-synth_II"/>
</dbReference>
<feature type="domain" description="Aminoacyl-transfer RNA synthetases class-II family profile" evidence="14">
    <location>
        <begin position="246"/>
        <end position="541"/>
    </location>
</feature>
<dbReference type="InterPro" id="IPR004154">
    <property type="entry name" value="Anticodon-bd"/>
</dbReference>
<evidence type="ECO:0000256" key="2">
    <source>
        <dbReference type="ARBA" id="ARBA00022490"/>
    </source>
</evidence>
<keyword evidence="7 13" id="KW-0862">Zinc</keyword>
<evidence type="ECO:0000256" key="6">
    <source>
        <dbReference type="ARBA" id="ARBA00022741"/>
    </source>
</evidence>
<dbReference type="Gene3D" id="3.40.50.800">
    <property type="entry name" value="Anticodon-binding domain"/>
    <property type="match status" value="1"/>
</dbReference>
<keyword evidence="8 13" id="KW-0067">ATP-binding</keyword>
<organism evidence="16 17">
    <name type="scientific">Rhodohalobacter barkolensis</name>
    <dbReference type="NCBI Taxonomy" id="2053187"/>
    <lineage>
        <taxon>Bacteria</taxon>
        <taxon>Pseudomonadati</taxon>
        <taxon>Balneolota</taxon>
        <taxon>Balneolia</taxon>
        <taxon>Balneolales</taxon>
        <taxon>Balneolaceae</taxon>
        <taxon>Rhodohalobacter</taxon>
    </lineage>
</organism>
<reference evidence="16 17" key="1">
    <citation type="submission" date="2017-11" db="EMBL/GenBank/DDBJ databases">
        <title>Rhodohalobacter 15182 sp. nov., isolated from a salt lake.</title>
        <authorList>
            <person name="Han S."/>
        </authorList>
    </citation>
    <scope>NUCLEOTIDE SEQUENCE [LARGE SCALE GENOMIC DNA]</scope>
    <source>
        <strain evidence="16 17">15182</strain>
    </source>
</reference>
<dbReference type="FunFam" id="3.30.54.20:FF:000002">
    <property type="entry name" value="Threonine--tRNA ligase"/>
    <property type="match status" value="1"/>
</dbReference>
<keyword evidence="11 13" id="KW-0030">Aminoacyl-tRNA synthetase</keyword>
<dbReference type="InterPro" id="IPR036621">
    <property type="entry name" value="Anticodon-bd_dom_sf"/>
</dbReference>
<keyword evidence="5 13" id="KW-0479">Metal-binding</keyword>
<protein>
    <recommendedName>
        <fullName evidence="13">Threonine--tRNA ligase</fullName>
        <ecNumber evidence="13">6.1.1.3</ecNumber>
    </recommendedName>
    <alternativeName>
        <fullName evidence="13">Threonyl-tRNA synthetase</fullName>
        <shortName evidence="13">ThrRS</shortName>
    </alternativeName>
</protein>
<evidence type="ECO:0000259" key="14">
    <source>
        <dbReference type="PROSITE" id="PS50862"/>
    </source>
</evidence>
<dbReference type="FunFam" id="3.30.930.10:FF:000002">
    <property type="entry name" value="Threonine--tRNA ligase"/>
    <property type="match status" value="1"/>
</dbReference>
<name>A0A2N0VK60_9BACT</name>
<dbReference type="PROSITE" id="PS50862">
    <property type="entry name" value="AA_TRNA_LIGASE_II"/>
    <property type="match status" value="1"/>
</dbReference>
<dbReference type="PRINTS" id="PR01047">
    <property type="entry name" value="TRNASYNTHTHR"/>
</dbReference>
<dbReference type="GO" id="GO:0000049">
    <property type="term" value="F:tRNA binding"/>
    <property type="evidence" value="ECO:0007669"/>
    <property type="project" value="UniProtKB-KW"/>
</dbReference>
<dbReference type="InterPro" id="IPR047246">
    <property type="entry name" value="ThrRS_anticodon"/>
</dbReference>
<dbReference type="GO" id="GO:0005737">
    <property type="term" value="C:cytoplasm"/>
    <property type="evidence" value="ECO:0007669"/>
    <property type="project" value="UniProtKB-SubCell"/>
</dbReference>
<dbReference type="PROSITE" id="PS51880">
    <property type="entry name" value="TGS"/>
    <property type="match status" value="1"/>
</dbReference>
<dbReference type="InterPro" id="IPR004095">
    <property type="entry name" value="TGS"/>
</dbReference>
<evidence type="ECO:0000256" key="3">
    <source>
        <dbReference type="ARBA" id="ARBA00022555"/>
    </source>
</evidence>
<comment type="catalytic activity">
    <reaction evidence="12 13">
        <text>tRNA(Thr) + L-threonine + ATP = L-threonyl-tRNA(Thr) + AMP + diphosphate + H(+)</text>
        <dbReference type="Rhea" id="RHEA:24624"/>
        <dbReference type="Rhea" id="RHEA-COMP:9670"/>
        <dbReference type="Rhea" id="RHEA-COMP:9704"/>
        <dbReference type="ChEBI" id="CHEBI:15378"/>
        <dbReference type="ChEBI" id="CHEBI:30616"/>
        <dbReference type="ChEBI" id="CHEBI:33019"/>
        <dbReference type="ChEBI" id="CHEBI:57926"/>
        <dbReference type="ChEBI" id="CHEBI:78442"/>
        <dbReference type="ChEBI" id="CHEBI:78534"/>
        <dbReference type="ChEBI" id="CHEBI:456215"/>
        <dbReference type="EC" id="6.1.1.3"/>
    </reaction>
</comment>
<keyword evidence="9 13" id="KW-0694">RNA-binding</keyword>
<dbReference type="SUPFAM" id="SSF55681">
    <property type="entry name" value="Class II aaRS and biotin synthetases"/>
    <property type="match status" value="1"/>
</dbReference>
<evidence type="ECO:0000256" key="10">
    <source>
        <dbReference type="ARBA" id="ARBA00022917"/>
    </source>
</evidence>
<dbReference type="GO" id="GO:0004829">
    <property type="term" value="F:threonine-tRNA ligase activity"/>
    <property type="evidence" value="ECO:0007669"/>
    <property type="project" value="UniProtKB-UniRule"/>
</dbReference>
<dbReference type="AlphaFoldDB" id="A0A2N0VK60"/>
<keyword evidence="6 13" id="KW-0547">Nucleotide-binding</keyword>
<keyword evidence="2 13" id="KW-0963">Cytoplasm</keyword>
<dbReference type="CDD" id="cd01667">
    <property type="entry name" value="TGS_ThrRS"/>
    <property type="match status" value="1"/>
</dbReference>
<keyword evidence="10 13" id="KW-0648">Protein biosynthesis</keyword>
<comment type="subcellular location">
    <subcellularLocation>
        <location evidence="13">Cytoplasm</location>
    </subcellularLocation>
</comment>
<feature type="binding site" evidence="13">
    <location>
        <position position="339"/>
    </location>
    <ligand>
        <name>Zn(2+)</name>
        <dbReference type="ChEBI" id="CHEBI:29105"/>
        <note>catalytic</note>
    </ligand>
</feature>
<dbReference type="Gene3D" id="3.30.980.10">
    <property type="entry name" value="Threonyl-trna Synthetase, Chain A, domain 2"/>
    <property type="match status" value="1"/>
</dbReference>
<comment type="caution">
    <text evidence="16">The sequence shown here is derived from an EMBL/GenBank/DDBJ whole genome shotgun (WGS) entry which is preliminary data.</text>
</comment>
<gene>
    <name evidence="13" type="primary">thrS</name>
    <name evidence="16" type="ORF">CWD77_03595</name>
</gene>
<dbReference type="Gene3D" id="3.30.54.20">
    <property type="match status" value="1"/>
</dbReference>
<dbReference type="InterPro" id="IPR045864">
    <property type="entry name" value="aa-tRNA-synth_II/BPL/LPL"/>
</dbReference>
<comment type="cofactor">
    <cofactor evidence="13">
        <name>Zn(2+)</name>
        <dbReference type="ChEBI" id="CHEBI:29105"/>
    </cofactor>
    <text evidence="13">Binds 1 zinc ion per subunit.</text>
</comment>
<dbReference type="FunFam" id="3.30.980.10:FF:000005">
    <property type="entry name" value="Threonyl-tRNA synthetase, mitochondrial"/>
    <property type="match status" value="1"/>
</dbReference>
<dbReference type="PANTHER" id="PTHR11451:SF44">
    <property type="entry name" value="THREONINE--TRNA LIGASE, CHLOROPLASTIC_MITOCHONDRIAL 2"/>
    <property type="match status" value="1"/>
</dbReference>
<dbReference type="Pfam" id="PF00587">
    <property type="entry name" value="tRNA-synt_2b"/>
    <property type="match status" value="1"/>
</dbReference>
<dbReference type="SMART" id="SM00863">
    <property type="entry name" value="tRNA_SAD"/>
    <property type="match status" value="1"/>
</dbReference>
<comment type="similarity">
    <text evidence="1 13">Belongs to the class-II aminoacyl-tRNA synthetase family.</text>
</comment>
<proteinExistence type="inferred from homology"/>
<dbReference type="Pfam" id="PF02824">
    <property type="entry name" value="TGS"/>
    <property type="match status" value="1"/>
</dbReference>
<evidence type="ECO:0000313" key="17">
    <source>
        <dbReference type="Proteomes" id="UP000233398"/>
    </source>
</evidence>
<dbReference type="EMBL" id="PISP01000001">
    <property type="protein sequence ID" value="PKD44560.1"/>
    <property type="molecule type" value="Genomic_DNA"/>
</dbReference>
<dbReference type="CDD" id="cd00771">
    <property type="entry name" value="ThrRS_core"/>
    <property type="match status" value="1"/>
</dbReference>
<comment type="caution">
    <text evidence="13">Lacks conserved residue(s) required for the propagation of feature annotation.</text>
</comment>
<dbReference type="GO" id="GO:0046872">
    <property type="term" value="F:metal ion binding"/>
    <property type="evidence" value="ECO:0007669"/>
    <property type="project" value="UniProtKB-KW"/>
</dbReference>
<dbReference type="InterPro" id="IPR002314">
    <property type="entry name" value="aa-tRNA-synt_IIb"/>
</dbReference>
<dbReference type="Gene3D" id="3.10.20.30">
    <property type="match status" value="1"/>
</dbReference>
<keyword evidence="4 13" id="KW-0436">Ligase</keyword>
<dbReference type="Pfam" id="PF03129">
    <property type="entry name" value="HGTP_anticodon"/>
    <property type="match status" value="1"/>
</dbReference>
<keyword evidence="3 13" id="KW-0820">tRNA-binding</keyword>
<dbReference type="GO" id="GO:0005524">
    <property type="term" value="F:ATP binding"/>
    <property type="evidence" value="ECO:0007669"/>
    <property type="project" value="UniProtKB-UniRule"/>
</dbReference>
<feature type="domain" description="TGS" evidence="15">
    <location>
        <begin position="1"/>
        <end position="65"/>
    </location>
</feature>
<dbReference type="InterPro" id="IPR018163">
    <property type="entry name" value="Thr/Ala-tRNA-synth_IIc_edit"/>
</dbReference>
<dbReference type="Proteomes" id="UP000233398">
    <property type="component" value="Unassembled WGS sequence"/>
</dbReference>
<dbReference type="InterPro" id="IPR012675">
    <property type="entry name" value="Beta-grasp_dom_sf"/>
</dbReference>
<dbReference type="InterPro" id="IPR033728">
    <property type="entry name" value="ThrRS_core"/>
</dbReference>
<dbReference type="InterPro" id="IPR012676">
    <property type="entry name" value="TGS-like"/>
</dbReference>
<dbReference type="OrthoDB" id="9802304at2"/>
<sequence>MPEEFITLTFPDGAKKEFKKGVSGFEVAESISKGLARNALSVTFNGTIKDLDAPIEESGAIEINTWDSEDGQYTFWHSSAHLLAEAIQELYPDAKFGIGPPIENGFYYDIDFGDESFGQDHLSKVEDKMIELARNKSEFKRRDVSKEEALEFYKERGNEYKVDLIEDLEDGTITFYEQGSFTDLCKGPHIPDTSLIKAVKLTNLAGAYWRGDVDSKQLTRIYGVSFPKQKLLKEHLEQLEEAKKRDHKKLGKELGIYMMDRMVGSGLPMWLPNGTVLRRTLEAFLREEQKKRGYKEVITPHIANIELYETSGHYPYYKDSQFDPMEVDDEKYMLKPMNCPHHHRIYSNELRSYRDLPLRLAEFGSVYRYEQSGELNGLSRVRGFTQDDAHIYCTHDQLKDEIKSTIELTQFVFSTFGMPVDIRLSFRDDNDEKYGGNNEYWERAQQEIKEVADEMDLDYKIALGEASFYGPKIDFIIRDAIGRKWQLGTVQVDYVMPERFDLTYVGSDNNKHRPVIIHRAPFGSMERFTSILIEHFAGDFPLWLSPLQVKVLPISEDFNEYAEKCVKKFEDAGVRVEIDTRSEMIGGKIRDAENAKIPYMLIVGAKEQEDESVSVRRHKMGDIGTFSLNDFFNSVMEEINSKSLTTNLN</sequence>
<dbReference type="RefSeq" id="WP_101071852.1">
    <property type="nucleotide sequence ID" value="NZ_PISP01000001.1"/>
</dbReference>
<dbReference type="PANTHER" id="PTHR11451">
    <property type="entry name" value="THREONINE-TRNA LIGASE"/>
    <property type="match status" value="1"/>
</dbReference>
<dbReference type="InterPro" id="IPR012947">
    <property type="entry name" value="tRNA_SAD"/>
</dbReference>
<evidence type="ECO:0000256" key="5">
    <source>
        <dbReference type="ARBA" id="ARBA00022723"/>
    </source>
</evidence>
<dbReference type="SUPFAM" id="SSF55186">
    <property type="entry name" value="ThrRS/AlaRS common domain"/>
    <property type="match status" value="1"/>
</dbReference>
<dbReference type="Gene3D" id="3.30.930.10">
    <property type="entry name" value="Bira Bifunctional Protein, Domain 2"/>
    <property type="match status" value="1"/>
</dbReference>
<evidence type="ECO:0000256" key="1">
    <source>
        <dbReference type="ARBA" id="ARBA00008226"/>
    </source>
</evidence>
<evidence type="ECO:0000259" key="15">
    <source>
        <dbReference type="PROSITE" id="PS51880"/>
    </source>
</evidence>
<evidence type="ECO:0000256" key="9">
    <source>
        <dbReference type="ARBA" id="ARBA00022884"/>
    </source>
</evidence>
<accession>A0A2N0VK60</accession>
<evidence type="ECO:0000256" key="11">
    <source>
        <dbReference type="ARBA" id="ARBA00023146"/>
    </source>
</evidence>
<dbReference type="CDD" id="cd00860">
    <property type="entry name" value="ThrRS_anticodon"/>
    <property type="match status" value="1"/>
</dbReference>
<dbReference type="FunFam" id="3.40.50.800:FF:000001">
    <property type="entry name" value="Threonine--tRNA ligase"/>
    <property type="match status" value="1"/>
</dbReference>
<evidence type="ECO:0000256" key="8">
    <source>
        <dbReference type="ARBA" id="ARBA00022840"/>
    </source>
</evidence>
<dbReference type="InterPro" id="IPR002320">
    <property type="entry name" value="Thr-tRNA-ligase_IIa"/>
</dbReference>
<feature type="binding site" evidence="13">
    <location>
        <position position="518"/>
    </location>
    <ligand>
        <name>Zn(2+)</name>
        <dbReference type="ChEBI" id="CHEBI:29105"/>
        <note>catalytic</note>
    </ligand>
</feature>
<evidence type="ECO:0000313" key="16">
    <source>
        <dbReference type="EMBL" id="PKD44560.1"/>
    </source>
</evidence>
<dbReference type="SUPFAM" id="SSF52954">
    <property type="entry name" value="Class II aaRS ABD-related"/>
    <property type="match status" value="1"/>
</dbReference>
<evidence type="ECO:0000256" key="13">
    <source>
        <dbReference type="HAMAP-Rule" id="MF_00184"/>
    </source>
</evidence>
<keyword evidence="17" id="KW-1185">Reference proteome</keyword>
<dbReference type="Pfam" id="PF07973">
    <property type="entry name" value="tRNA_SAD"/>
    <property type="match status" value="1"/>
</dbReference>
<evidence type="ECO:0000256" key="12">
    <source>
        <dbReference type="ARBA" id="ARBA00049515"/>
    </source>
</evidence>
<dbReference type="HAMAP" id="MF_00184">
    <property type="entry name" value="Thr_tRNA_synth"/>
    <property type="match status" value="1"/>
</dbReference>
<dbReference type="NCBIfam" id="TIGR00418">
    <property type="entry name" value="thrS"/>
    <property type="match status" value="1"/>
</dbReference>
<dbReference type="EC" id="6.1.1.3" evidence="13"/>
<feature type="binding site" evidence="13">
    <location>
        <position position="390"/>
    </location>
    <ligand>
        <name>Zn(2+)</name>
        <dbReference type="ChEBI" id="CHEBI:29105"/>
        <note>catalytic</note>
    </ligand>
</feature>
<evidence type="ECO:0000256" key="4">
    <source>
        <dbReference type="ARBA" id="ARBA00022598"/>
    </source>
</evidence>
<evidence type="ECO:0000256" key="7">
    <source>
        <dbReference type="ARBA" id="ARBA00022833"/>
    </source>
</evidence>
<dbReference type="GO" id="GO:0006435">
    <property type="term" value="P:threonyl-tRNA aminoacylation"/>
    <property type="evidence" value="ECO:0007669"/>
    <property type="project" value="UniProtKB-UniRule"/>
</dbReference>
<comment type="subunit">
    <text evidence="13">Homodimer.</text>
</comment>
<dbReference type="SUPFAM" id="SSF81271">
    <property type="entry name" value="TGS-like"/>
    <property type="match status" value="1"/>
</dbReference>